<name>A0A223D0A2_9BACL</name>
<dbReference type="RefSeq" id="WP_094236047.1">
    <property type="nucleotide sequence ID" value="NZ_CP022657.1"/>
</dbReference>
<accession>A0A223D0A2</accession>
<evidence type="ECO:0000313" key="1">
    <source>
        <dbReference type="EMBL" id="ASS74797.1"/>
    </source>
</evidence>
<keyword evidence="2" id="KW-1185">Reference proteome</keyword>
<gene>
    <name evidence="1" type="ORF">CIG75_07275</name>
</gene>
<dbReference type="OrthoDB" id="2933515at2"/>
<sequence length="165" mass="19515">MSVCPPEINKSDLQKLLHKVVLKRFFDNWTKEIKENKILQVELSRAAGRNDGAFNKSFKNLEDIQITTFLRYWSALNNVLVEKGKKPLDFIRLLDHQTAKTLIIASELNIFEFQELAERERDFFIGVKVYIDVFLKEQVYYSDSKEVLAYQAFIKRYITEEDRNV</sequence>
<dbReference type="KEGG" id="tab:CIG75_07275"/>
<protein>
    <submittedName>
        <fullName evidence="1">Uncharacterized protein</fullName>
    </submittedName>
</protein>
<dbReference type="Proteomes" id="UP000214688">
    <property type="component" value="Chromosome"/>
</dbReference>
<evidence type="ECO:0000313" key="2">
    <source>
        <dbReference type="Proteomes" id="UP000214688"/>
    </source>
</evidence>
<dbReference type="AlphaFoldDB" id="A0A223D0A2"/>
<dbReference type="EMBL" id="CP022657">
    <property type="protein sequence ID" value="ASS74797.1"/>
    <property type="molecule type" value="Genomic_DNA"/>
</dbReference>
<organism evidence="1 2">
    <name type="scientific">Tumebacillus algifaecis</name>
    <dbReference type="NCBI Taxonomy" id="1214604"/>
    <lineage>
        <taxon>Bacteria</taxon>
        <taxon>Bacillati</taxon>
        <taxon>Bacillota</taxon>
        <taxon>Bacilli</taxon>
        <taxon>Bacillales</taxon>
        <taxon>Alicyclobacillaceae</taxon>
        <taxon>Tumebacillus</taxon>
    </lineage>
</organism>
<proteinExistence type="predicted"/>
<reference evidence="1 2" key="1">
    <citation type="journal article" date="2015" name="Int. J. Syst. Evol. Microbiol.">
        <title>Tumebacillus algifaecis sp. nov., isolated from decomposing algal scum.</title>
        <authorList>
            <person name="Wu Y.F."/>
            <person name="Zhang B."/>
            <person name="Xing P."/>
            <person name="Wu Q.L."/>
            <person name="Liu S.J."/>
        </authorList>
    </citation>
    <scope>NUCLEOTIDE SEQUENCE [LARGE SCALE GENOMIC DNA]</scope>
    <source>
        <strain evidence="1 2">THMBR28</strain>
    </source>
</reference>